<organism evidence="1 2">
    <name type="scientific">Clostridium sardiniense</name>
    <name type="common">Clostridium absonum</name>
    <dbReference type="NCBI Taxonomy" id="29369"/>
    <lineage>
        <taxon>Bacteria</taxon>
        <taxon>Bacillati</taxon>
        <taxon>Bacillota</taxon>
        <taxon>Clostridia</taxon>
        <taxon>Eubacteriales</taxon>
        <taxon>Clostridiaceae</taxon>
        <taxon>Clostridium</taxon>
    </lineage>
</organism>
<dbReference type="Gene3D" id="3.40.1580.10">
    <property type="entry name" value="SMI1/KNR4-like"/>
    <property type="match status" value="1"/>
</dbReference>
<reference evidence="1 2" key="1">
    <citation type="journal article" date="2021" name="Cell Host Microbe">
        <title>in vivo commensal control of Clostridioides difficile virulence.</title>
        <authorList>
            <person name="Girinathan B.P."/>
            <person name="Dibenedetto N."/>
            <person name="Worley J.N."/>
            <person name="Peltier J."/>
            <person name="Arrieta-Ortiz M.L."/>
            <person name="Rupa Christinal Immanuel S."/>
            <person name="Lavin R."/>
            <person name="Delaney M.L."/>
            <person name="Cummins C."/>
            <person name="Hoffmann M."/>
            <person name="Luo Y."/>
            <person name="Gonzalez-Escalona N."/>
            <person name="Allard M."/>
            <person name="Onderdonk A.B."/>
            <person name="Gerber G.K."/>
            <person name="Sonenshein A.L."/>
            <person name="Baliga N."/>
            <person name="Dupuy B."/>
            <person name="Bry L."/>
        </authorList>
    </citation>
    <scope>NUCLEOTIDE SEQUENCE [LARGE SCALE GENOMIC DNA]</scope>
    <source>
        <strain evidence="1 2">DSM 599</strain>
    </source>
</reference>
<evidence type="ECO:0000313" key="2">
    <source>
        <dbReference type="Proteomes" id="UP001299068"/>
    </source>
</evidence>
<dbReference type="EMBL" id="JAIKTU010000002">
    <property type="protein sequence ID" value="MBY0754325.1"/>
    <property type="molecule type" value="Genomic_DNA"/>
</dbReference>
<proteinExistence type="predicted"/>
<evidence type="ECO:0008006" key="3">
    <source>
        <dbReference type="Google" id="ProtNLM"/>
    </source>
</evidence>
<dbReference type="RefSeq" id="WP_221858873.1">
    <property type="nucleotide sequence ID" value="NZ_JAIKTU010000002.1"/>
</dbReference>
<protein>
    <recommendedName>
        <fullName evidence="3">Knr4/Smi1-like domain-containing protein</fullName>
    </recommendedName>
</protein>
<dbReference type="InterPro" id="IPR037883">
    <property type="entry name" value="Knr4/Smi1-like_sf"/>
</dbReference>
<keyword evidence="2" id="KW-1185">Reference proteome</keyword>
<sequence>MDFDKEIEEIYEIFQPLQYKLTFVLYELEDLEDAQMDAEEEIDVWKDGWRIIGYNDLSGDVFFIDTNKEGYPVVQLYDEEEEQILAKSLKSFKAFIKEVINIKNSKEKYTLDELNYFLEEKIQGYDRFKMDQNILKSILEI</sequence>
<accession>A0ABS7KU79</accession>
<dbReference type="Proteomes" id="UP001299068">
    <property type="component" value="Unassembled WGS sequence"/>
</dbReference>
<comment type="caution">
    <text evidence="1">The sequence shown here is derived from an EMBL/GenBank/DDBJ whole genome shotgun (WGS) entry which is preliminary data.</text>
</comment>
<gene>
    <name evidence="1" type="ORF">K5V21_02540</name>
</gene>
<evidence type="ECO:0000313" key="1">
    <source>
        <dbReference type="EMBL" id="MBY0754325.1"/>
    </source>
</evidence>
<name>A0ABS7KU79_CLOSR</name>
<dbReference type="SUPFAM" id="SSF160631">
    <property type="entry name" value="SMI1/KNR4-like"/>
    <property type="match status" value="1"/>
</dbReference>